<dbReference type="InterPro" id="IPR001119">
    <property type="entry name" value="SLH_dom"/>
</dbReference>
<protein>
    <recommendedName>
        <fullName evidence="3">SLH domain-containing protein</fullName>
    </recommendedName>
</protein>
<dbReference type="RefSeq" id="WP_105958394.1">
    <property type="nucleotide sequence ID" value="NZ_PVNS01000004.1"/>
</dbReference>
<organism evidence="4 5">
    <name type="scientific">Alkalicoccus urumqiensis</name>
    <name type="common">Bacillus urumqiensis</name>
    <dbReference type="NCBI Taxonomy" id="1548213"/>
    <lineage>
        <taxon>Bacteria</taxon>
        <taxon>Bacillati</taxon>
        <taxon>Bacillota</taxon>
        <taxon>Bacilli</taxon>
        <taxon>Bacillales</taxon>
        <taxon>Bacillaceae</taxon>
        <taxon>Alkalicoccus</taxon>
    </lineage>
</organism>
<comment type="caution">
    <text evidence="4">The sequence shown here is derived from an EMBL/GenBank/DDBJ whole genome shotgun (WGS) entry which is preliminary data.</text>
</comment>
<feature type="domain" description="SLH" evidence="3">
    <location>
        <begin position="89"/>
        <end position="143"/>
    </location>
</feature>
<dbReference type="EMBL" id="PVNS01000004">
    <property type="protein sequence ID" value="PRO66204.1"/>
    <property type="molecule type" value="Genomic_DNA"/>
</dbReference>
<feature type="domain" description="SLH" evidence="3">
    <location>
        <begin position="25"/>
        <end position="88"/>
    </location>
</feature>
<feature type="domain" description="SLH" evidence="3">
    <location>
        <begin position="144"/>
        <end position="207"/>
    </location>
</feature>
<evidence type="ECO:0000256" key="1">
    <source>
        <dbReference type="ARBA" id="ARBA00022729"/>
    </source>
</evidence>
<dbReference type="PANTHER" id="PTHR43308">
    <property type="entry name" value="OUTER MEMBRANE PROTEIN ALPHA-RELATED"/>
    <property type="match status" value="1"/>
</dbReference>
<dbReference type="Proteomes" id="UP000243650">
    <property type="component" value="Unassembled WGS sequence"/>
</dbReference>
<accession>A0A2P6MIT7</accession>
<reference evidence="4 5" key="1">
    <citation type="submission" date="2018-03" db="EMBL/GenBank/DDBJ databases">
        <title>Bacillus urumqiensis sp. nov., a moderately haloalkaliphilic bacterium isolated from a salt lake.</title>
        <authorList>
            <person name="Zhao B."/>
            <person name="Liao Z."/>
        </authorList>
    </citation>
    <scope>NUCLEOTIDE SEQUENCE [LARGE SCALE GENOMIC DNA]</scope>
    <source>
        <strain evidence="4 5">BZ-SZ-XJ18</strain>
    </source>
</reference>
<dbReference type="Pfam" id="PF00395">
    <property type="entry name" value="SLH"/>
    <property type="match status" value="3"/>
</dbReference>
<dbReference type="AlphaFoldDB" id="A0A2P6MIT7"/>
<name>A0A2P6MIT7_ALKUR</name>
<feature type="chain" id="PRO_5015129186" description="SLH domain-containing protein" evidence="2">
    <location>
        <begin position="26"/>
        <end position="367"/>
    </location>
</feature>
<dbReference type="PROSITE" id="PS51272">
    <property type="entry name" value="SLH"/>
    <property type="match status" value="3"/>
</dbReference>
<gene>
    <name evidence="4" type="ORF">C6I21_05210</name>
</gene>
<evidence type="ECO:0000313" key="4">
    <source>
        <dbReference type="EMBL" id="PRO66204.1"/>
    </source>
</evidence>
<feature type="signal peptide" evidence="2">
    <location>
        <begin position="1"/>
        <end position="25"/>
    </location>
</feature>
<dbReference type="PANTHER" id="PTHR43308:SF5">
    <property type="entry name" value="S-LAYER PROTEIN _ PEPTIDOGLYCAN ENDO-BETA-N-ACETYLGLUCOSAMINIDASE"/>
    <property type="match status" value="1"/>
</dbReference>
<keyword evidence="5" id="KW-1185">Reference proteome</keyword>
<evidence type="ECO:0000259" key="3">
    <source>
        <dbReference type="PROSITE" id="PS51272"/>
    </source>
</evidence>
<dbReference type="OrthoDB" id="1267107at2"/>
<sequence length="367" mass="40522">MVRYRTQIMAAALSGAVLFPAAAGASHSFPDVGDAHWAHDVTGYLTDLNILGGYPDGSFQPNRELTRAETAVILTRALDLDLSSDNDFTDVSESSFAASSIAAVADAGIMNGNDGKFFPGRSLTRAEMAAVLTRAFNPDAIQTETRNFPDLVDGAWYSYPVERISRAGMTEGYPDGTFQPNRDLTRAEFATFIGRAMDPEMFSDAYAAKQKADEVVDALAAADMGEFSSYVYTDGVRFTPYGYVTDDDVLFGAGEIEDAWNSGEDFYWGDYDGTGDDIIQSFSEYYDEFIYDRDYASAPQTAYNQRIGEGNSLNNIDEYYPDGVFVEYHYPGSDEFAGMDWSSLRIVMVESDGEWYVVGVIHDEWTI</sequence>
<dbReference type="InterPro" id="IPR051465">
    <property type="entry name" value="Cell_Envelope_Struct_Comp"/>
</dbReference>
<evidence type="ECO:0000256" key="2">
    <source>
        <dbReference type="SAM" id="SignalP"/>
    </source>
</evidence>
<evidence type="ECO:0000313" key="5">
    <source>
        <dbReference type="Proteomes" id="UP000243650"/>
    </source>
</evidence>
<proteinExistence type="predicted"/>
<keyword evidence="1 2" id="KW-0732">Signal</keyword>